<dbReference type="InterPro" id="IPR058240">
    <property type="entry name" value="rSAM_sf"/>
</dbReference>
<dbReference type="SFLD" id="SFLDG01069">
    <property type="entry name" value="UPF0313"/>
    <property type="match status" value="1"/>
</dbReference>
<dbReference type="InterPro" id="IPR022946">
    <property type="entry name" value="UPF0313"/>
</dbReference>
<sequence length="669" mass="75051">MLLAADRPATYSGSAVQFVQLRKNARARPRDLRTFLPTTREEMEARGWDSLDILIVNGDAYVDHPAFGGALIGRFLEARGFRVGMIAQPSWQDTSDLLRMGPPRLMVGITAGNLDSMLNKLTAQKKIRSEDQYSPGGEVGLRPNRAAIVYGNLCRQAFPGVPLILGGIEASLRRIAHYDYWADQVRRSVLLDAKADLLIFGMGERAVWEVAERLRKGETIRDIRDVRGTAFSLRKGEWEHIEPSRYVTDGKTVILPSYDEVKADKQAFAEMSRAFQFETNPGNARPLLQPHGTEAVYFNPPAIPLDTPLMDELYDLPFARAAHWTYEAPIPAFETVKHSIVTMRGCFGGCTFCSITEHEGRVIQSRSAESILREVRALRRMDDFRGVITDLGGPTANMYQMRCKDEAIENSCRRLSCVYPGVCENLGTDHGPLLQIMKSVREEAGVKKVFIASGVRYDLAERSPEFVRDLARHHTGGQLSVAPEHSRKDVLDKMKKPGIESYERFVEQFRCASDAAGKDQYLVPYFISGHPGATLRDMVDLAIYLKEHGMRPRQVQDFIPTPMSMATCMYHTGIDPFTREPVYTAHDMRDKRLQKALLLYWDPAHHDEAREALLKAGRRDLIGTKPHCLVPPASGKGALPIHMRRARGGSPAEAGKRKAREGNRPARPR</sequence>
<evidence type="ECO:0000313" key="10">
    <source>
        <dbReference type="Proteomes" id="UP000067626"/>
    </source>
</evidence>
<dbReference type="GO" id="GO:0051539">
    <property type="term" value="F:4 iron, 4 sulfur cluster binding"/>
    <property type="evidence" value="ECO:0007669"/>
    <property type="project" value="UniProtKB-KW"/>
</dbReference>
<dbReference type="InterPro" id="IPR006638">
    <property type="entry name" value="Elp3/MiaA/NifB-like_rSAM"/>
</dbReference>
<feature type="compositionally biased region" description="Basic and acidic residues" evidence="7">
    <location>
        <begin position="654"/>
        <end position="669"/>
    </location>
</feature>
<evidence type="ECO:0000313" key="9">
    <source>
        <dbReference type="EMBL" id="AKT36768.1"/>
    </source>
</evidence>
<keyword evidence="5 6" id="KW-0411">Iron-sulfur</keyword>
<evidence type="ECO:0000256" key="7">
    <source>
        <dbReference type="SAM" id="MobiDB-lite"/>
    </source>
</evidence>
<dbReference type="STRING" id="52.CMC5_008890"/>
<dbReference type="NCBIfam" id="TIGR03904">
    <property type="entry name" value="SAM_YgiQ"/>
    <property type="match status" value="1"/>
</dbReference>
<dbReference type="KEGG" id="ccro:CMC5_008890"/>
<feature type="binding site" evidence="6">
    <location>
        <position position="346"/>
    </location>
    <ligand>
        <name>[4Fe-4S] cluster</name>
        <dbReference type="ChEBI" id="CHEBI:49883"/>
        <note>4Fe-4S-S-AdoMet</note>
    </ligand>
</feature>
<dbReference type="Pfam" id="PF08497">
    <property type="entry name" value="Radical_SAM_N"/>
    <property type="match status" value="1"/>
</dbReference>
<proteinExistence type="inferred from homology"/>
<gene>
    <name evidence="9" type="ORF">CMC5_008890</name>
</gene>
<reference evidence="9 10" key="1">
    <citation type="submission" date="2015-07" db="EMBL/GenBank/DDBJ databases">
        <title>Genome analysis of myxobacterium Chondromyces crocatus Cm c5 reveals a high potential for natural compound synthesis and the genetic basis for the loss of fruiting body formation.</title>
        <authorList>
            <person name="Zaburannyi N."/>
            <person name="Bunk B."/>
            <person name="Maier J."/>
            <person name="Overmann J."/>
            <person name="Mueller R."/>
        </authorList>
    </citation>
    <scope>NUCLEOTIDE SEQUENCE [LARGE SCALE GENOMIC DNA]</scope>
    <source>
        <strain evidence="9 10">Cm c5</strain>
    </source>
</reference>
<evidence type="ECO:0000256" key="2">
    <source>
        <dbReference type="ARBA" id="ARBA00022691"/>
    </source>
</evidence>
<keyword evidence="1 6" id="KW-0004">4Fe-4S</keyword>
<dbReference type="Pfam" id="PF11842">
    <property type="entry name" value="DUF3362"/>
    <property type="match status" value="1"/>
</dbReference>
<dbReference type="SFLD" id="SFLDG01082">
    <property type="entry name" value="B12-binding_domain_containing"/>
    <property type="match status" value="1"/>
</dbReference>
<dbReference type="InterPro" id="IPR023404">
    <property type="entry name" value="rSAM_horseshoe"/>
</dbReference>
<keyword evidence="4 6" id="KW-0408">Iron</keyword>
<evidence type="ECO:0000256" key="4">
    <source>
        <dbReference type="ARBA" id="ARBA00023004"/>
    </source>
</evidence>
<dbReference type="SMART" id="SM00729">
    <property type="entry name" value="Elp3"/>
    <property type="match status" value="1"/>
</dbReference>
<organism evidence="9 10">
    <name type="scientific">Chondromyces crocatus</name>
    <dbReference type="NCBI Taxonomy" id="52"/>
    <lineage>
        <taxon>Bacteria</taxon>
        <taxon>Pseudomonadati</taxon>
        <taxon>Myxococcota</taxon>
        <taxon>Polyangia</taxon>
        <taxon>Polyangiales</taxon>
        <taxon>Polyangiaceae</taxon>
        <taxon>Chondromyces</taxon>
    </lineage>
</organism>
<protein>
    <recommendedName>
        <fullName evidence="8">Radical SAM core domain-containing protein</fullName>
    </recommendedName>
</protein>
<comment type="similarity">
    <text evidence="6">Belongs to the UPF0313 family.</text>
</comment>
<evidence type="ECO:0000256" key="1">
    <source>
        <dbReference type="ARBA" id="ARBA00022485"/>
    </source>
</evidence>
<dbReference type="PATRIC" id="fig|52.7.peg.957"/>
<evidence type="ECO:0000256" key="5">
    <source>
        <dbReference type="ARBA" id="ARBA00023014"/>
    </source>
</evidence>
<evidence type="ECO:0000259" key="8">
    <source>
        <dbReference type="PROSITE" id="PS51918"/>
    </source>
</evidence>
<dbReference type="InterPro" id="IPR007197">
    <property type="entry name" value="rSAM"/>
</dbReference>
<keyword evidence="2 6" id="KW-0949">S-adenosyl-L-methionine</keyword>
<dbReference type="HAMAP" id="MF_01251">
    <property type="entry name" value="UPF0313"/>
    <property type="match status" value="1"/>
</dbReference>
<dbReference type="GO" id="GO:0005506">
    <property type="term" value="F:iron ion binding"/>
    <property type="evidence" value="ECO:0007669"/>
    <property type="project" value="UniProtKB-UniRule"/>
</dbReference>
<dbReference type="Proteomes" id="UP000067626">
    <property type="component" value="Chromosome"/>
</dbReference>
<accession>A0A0K1E865</accession>
<dbReference type="AlphaFoldDB" id="A0A0K1E865"/>
<feature type="binding site" evidence="6">
    <location>
        <position position="350"/>
    </location>
    <ligand>
        <name>[4Fe-4S] cluster</name>
        <dbReference type="ChEBI" id="CHEBI:49883"/>
        <note>4Fe-4S-S-AdoMet</note>
    </ligand>
</feature>
<name>A0A0K1E865_CHOCO</name>
<feature type="region of interest" description="Disordered" evidence="7">
    <location>
        <begin position="627"/>
        <end position="669"/>
    </location>
</feature>
<dbReference type="PANTHER" id="PTHR32331">
    <property type="entry name" value="UPF0313 PROTEIN YGIQ"/>
    <property type="match status" value="1"/>
</dbReference>
<dbReference type="PROSITE" id="PS01278">
    <property type="entry name" value="MTTASE_RADICAL"/>
    <property type="match status" value="1"/>
</dbReference>
<dbReference type="InterPro" id="IPR020612">
    <property type="entry name" value="Methylthiotransferase_CS"/>
</dbReference>
<feature type="binding site" evidence="6">
    <location>
        <position position="353"/>
    </location>
    <ligand>
        <name>[4Fe-4S] cluster</name>
        <dbReference type="ChEBI" id="CHEBI:49883"/>
        <note>4Fe-4S-S-AdoMet</note>
    </ligand>
</feature>
<dbReference type="SUPFAM" id="SSF102114">
    <property type="entry name" value="Radical SAM enzymes"/>
    <property type="match status" value="1"/>
</dbReference>
<comment type="cofactor">
    <cofactor evidence="6">
        <name>[4Fe-4S] cluster</name>
        <dbReference type="ChEBI" id="CHEBI:49883"/>
    </cofactor>
    <text evidence="6">Binds 1 [4Fe-4S] cluster. The cluster is coordinated with 3 cysteines and an exchangeable S-adenosyl-L-methionine.</text>
</comment>
<dbReference type="Gene3D" id="3.80.30.20">
    <property type="entry name" value="tm_1862 like domain"/>
    <property type="match status" value="1"/>
</dbReference>
<feature type="domain" description="Radical SAM core" evidence="8">
    <location>
        <begin position="332"/>
        <end position="603"/>
    </location>
</feature>
<dbReference type="PROSITE" id="PS51918">
    <property type="entry name" value="RADICAL_SAM"/>
    <property type="match status" value="1"/>
</dbReference>
<evidence type="ECO:0000256" key="3">
    <source>
        <dbReference type="ARBA" id="ARBA00022723"/>
    </source>
</evidence>
<dbReference type="InterPro" id="IPR024560">
    <property type="entry name" value="UPF0313_C"/>
</dbReference>
<dbReference type="SFLD" id="SFLDS00029">
    <property type="entry name" value="Radical_SAM"/>
    <property type="match status" value="1"/>
</dbReference>
<dbReference type="GO" id="GO:0003824">
    <property type="term" value="F:catalytic activity"/>
    <property type="evidence" value="ECO:0007669"/>
    <property type="project" value="InterPro"/>
</dbReference>
<dbReference type="PANTHER" id="PTHR32331:SF0">
    <property type="entry name" value="UPF0313 PROTEIN YGIQ"/>
    <property type="match status" value="1"/>
</dbReference>
<dbReference type="Pfam" id="PF04055">
    <property type="entry name" value="Radical_SAM"/>
    <property type="match status" value="1"/>
</dbReference>
<keyword evidence="10" id="KW-1185">Reference proteome</keyword>
<evidence type="ECO:0000256" key="6">
    <source>
        <dbReference type="HAMAP-Rule" id="MF_01251"/>
    </source>
</evidence>
<dbReference type="InterPro" id="IPR013704">
    <property type="entry name" value="UPF0313_N"/>
</dbReference>
<keyword evidence="3 6" id="KW-0479">Metal-binding</keyword>
<dbReference type="EMBL" id="CP012159">
    <property type="protein sequence ID" value="AKT36768.1"/>
    <property type="molecule type" value="Genomic_DNA"/>
</dbReference>